<dbReference type="InterPro" id="IPR018303">
    <property type="entry name" value="ATPase_P-typ_P_site"/>
</dbReference>
<dbReference type="InterPro" id="IPR023214">
    <property type="entry name" value="HAD_sf"/>
</dbReference>
<dbReference type="SUPFAM" id="SSF81665">
    <property type="entry name" value="Calcium ATPase, transmembrane domain M"/>
    <property type="match status" value="1"/>
</dbReference>
<dbReference type="Gene3D" id="3.40.1110.10">
    <property type="entry name" value="Calcium-transporting ATPase, cytoplasmic domain N"/>
    <property type="match status" value="1"/>
</dbReference>
<dbReference type="GO" id="GO:0055070">
    <property type="term" value="P:copper ion homeostasis"/>
    <property type="evidence" value="ECO:0007669"/>
    <property type="project" value="TreeGrafter"/>
</dbReference>
<dbReference type="SFLD" id="SFLDG00002">
    <property type="entry name" value="C1.7:_P-type_atpase_like"/>
    <property type="match status" value="1"/>
</dbReference>
<dbReference type="NCBIfam" id="TIGR01511">
    <property type="entry name" value="ATPase-IB1_Cu"/>
    <property type="match status" value="1"/>
</dbReference>
<evidence type="ECO:0000256" key="1">
    <source>
        <dbReference type="ARBA" id="ARBA00004651"/>
    </source>
</evidence>
<feature type="transmembrane region" description="Helical" evidence="20">
    <location>
        <begin position="766"/>
        <end position="788"/>
    </location>
</feature>
<keyword evidence="16" id="KW-0406">Ion transport</keyword>
<keyword evidence="11 20" id="KW-0067">ATP-binding</keyword>
<evidence type="ECO:0000256" key="15">
    <source>
        <dbReference type="ARBA" id="ARBA00023008"/>
    </source>
</evidence>
<comment type="similarity">
    <text evidence="2 20">Belongs to the cation transport ATPase (P-type) (TC 3.A.3) family. Type IB subfamily.</text>
</comment>
<evidence type="ECO:0000256" key="9">
    <source>
        <dbReference type="ARBA" id="ARBA00022741"/>
    </source>
</evidence>
<protein>
    <recommendedName>
        <fullName evidence="3">P-type Cu(+) transporter</fullName>
        <ecNumber evidence="3">7.2.2.8</ecNumber>
    </recommendedName>
    <alternativeName>
        <fullName evidence="18">Cu(+)-exporting ATPase</fullName>
    </alternativeName>
</protein>
<dbReference type="InterPro" id="IPR008250">
    <property type="entry name" value="ATPase_P-typ_transduc_dom_A_sf"/>
</dbReference>
<feature type="domain" description="HMA" evidence="21">
    <location>
        <begin position="11"/>
        <end position="76"/>
    </location>
</feature>
<dbReference type="STRING" id="391936.S7S_01885"/>
<dbReference type="PROSITE" id="PS01047">
    <property type="entry name" value="HMA_1"/>
    <property type="match status" value="2"/>
</dbReference>
<keyword evidence="12" id="KW-0460">Magnesium</keyword>
<dbReference type="KEGG" id="apac:S7S_01885"/>
<dbReference type="InterPro" id="IPR023298">
    <property type="entry name" value="ATPase_P-typ_TM_dom_sf"/>
</dbReference>
<evidence type="ECO:0000256" key="12">
    <source>
        <dbReference type="ARBA" id="ARBA00022842"/>
    </source>
</evidence>
<evidence type="ECO:0000256" key="19">
    <source>
        <dbReference type="ARBA" id="ARBA00049289"/>
    </source>
</evidence>
<keyword evidence="15" id="KW-0186">Copper</keyword>
<evidence type="ECO:0000256" key="2">
    <source>
        <dbReference type="ARBA" id="ARBA00006024"/>
    </source>
</evidence>
<evidence type="ECO:0000256" key="6">
    <source>
        <dbReference type="ARBA" id="ARBA00022553"/>
    </source>
</evidence>
<dbReference type="GO" id="GO:0060003">
    <property type="term" value="P:copper ion export"/>
    <property type="evidence" value="ECO:0007669"/>
    <property type="project" value="UniProtKB-ARBA"/>
</dbReference>
<feature type="transmembrane region" description="Helical" evidence="20">
    <location>
        <begin position="422"/>
        <end position="444"/>
    </location>
</feature>
<dbReference type="NCBIfam" id="TIGR01525">
    <property type="entry name" value="ATPase-IB_hvy"/>
    <property type="match status" value="1"/>
</dbReference>
<dbReference type="CDD" id="cd00371">
    <property type="entry name" value="HMA"/>
    <property type="match status" value="2"/>
</dbReference>
<dbReference type="PRINTS" id="PR00943">
    <property type="entry name" value="CUATPASE"/>
</dbReference>
<dbReference type="FunFam" id="3.30.70.100:FF:000001">
    <property type="entry name" value="ATPase copper transporting beta"/>
    <property type="match status" value="1"/>
</dbReference>
<dbReference type="SUPFAM" id="SSF81653">
    <property type="entry name" value="Calcium ATPase, transduction domain A"/>
    <property type="match status" value="1"/>
</dbReference>
<dbReference type="Gene3D" id="3.40.50.1000">
    <property type="entry name" value="HAD superfamily/HAD-like"/>
    <property type="match status" value="1"/>
</dbReference>
<dbReference type="InterPro" id="IPR027256">
    <property type="entry name" value="P-typ_ATPase_IB"/>
</dbReference>
<dbReference type="InterPro" id="IPR023299">
    <property type="entry name" value="ATPase_P-typ_cyto_dom_N"/>
</dbReference>
<keyword evidence="13" id="KW-1278">Translocase</keyword>
<keyword evidence="23" id="KW-1185">Reference proteome</keyword>
<dbReference type="SFLD" id="SFLDF00027">
    <property type="entry name" value="p-type_atpase"/>
    <property type="match status" value="1"/>
</dbReference>
<dbReference type="AlphaFoldDB" id="A0A0B4XFH2"/>
<keyword evidence="10" id="KW-0187">Copper transport</keyword>
<feature type="transmembrane region" description="Helical" evidence="20">
    <location>
        <begin position="241"/>
        <end position="263"/>
    </location>
</feature>
<keyword evidence="6" id="KW-0597">Phosphoprotein</keyword>
<evidence type="ECO:0000256" key="20">
    <source>
        <dbReference type="RuleBase" id="RU362081"/>
    </source>
</evidence>
<dbReference type="PROSITE" id="PS50846">
    <property type="entry name" value="HMA_2"/>
    <property type="match status" value="2"/>
</dbReference>
<evidence type="ECO:0000256" key="17">
    <source>
        <dbReference type="ARBA" id="ARBA00023136"/>
    </source>
</evidence>
<keyword evidence="17 20" id="KW-0472">Membrane</keyword>
<dbReference type="SUPFAM" id="SSF56784">
    <property type="entry name" value="HAD-like"/>
    <property type="match status" value="1"/>
</dbReference>
<organism evidence="22 23">
    <name type="scientific">Isoalcanivorax pacificus W11-5</name>
    <dbReference type="NCBI Taxonomy" id="391936"/>
    <lineage>
        <taxon>Bacteria</taxon>
        <taxon>Pseudomonadati</taxon>
        <taxon>Pseudomonadota</taxon>
        <taxon>Gammaproteobacteria</taxon>
        <taxon>Oceanospirillales</taxon>
        <taxon>Alcanivoracaceae</taxon>
        <taxon>Isoalcanivorax</taxon>
    </lineage>
</organism>
<dbReference type="InterPro" id="IPR059000">
    <property type="entry name" value="ATPase_P-type_domA"/>
</dbReference>
<dbReference type="InterPro" id="IPR006121">
    <property type="entry name" value="HMA_dom"/>
</dbReference>
<keyword evidence="8 20" id="KW-0479">Metal-binding</keyword>
<evidence type="ECO:0000256" key="10">
    <source>
        <dbReference type="ARBA" id="ARBA00022796"/>
    </source>
</evidence>
<evidence type="ECO:0000256" key="5">
    <source>
        <dbReference type="ARBA" id="ARBA00022475"/>
    </source>
</evidence>
<dbReference type="GO" id="GO:0005524">
    <property type="term" value="F:ATP binding"/>
    <property type="evidence" value="ECO:0007669"/>
    <property type="project" value="UniProtKB-UniRule"/>
</dbReference>
<dbReference type="InterPro" id="IPR044492">
    <property type="entry name" value="P_typ_ATPase_HD_dom"/>
</dbReference>
<feature type="transmembrane region" description="Helical" evidence="20">
    <location>
        <begin position="269"/>
        <end position="288"/>
    </location>
</feature>
<dbReference type="EMBL" id="CP004387">
    <property type="protein sequence ID" value="AJD46799.1"/>
    <property type="molecule type" value="Genomic_DNA"/>
</dbReference>
<dbReference type="NCBIfam" id="TIGR01494">
    <property type="entry name" value="ATPase_P-type"/>
    <property type="match status" value="1"/>
</dbReference>
<dbReference type="InterPro" id="IPR001757">
    <property type="entry name" value="P_typ_ATPase"/>
</dbReference>
<dbReference type="Gene3D" id="3.30.70.100">
    <property type="match status" value="2"/>
</dbReference>
<feature type="transmembrane region" description="Helical" evidence="20">
    <location>
        <begin position="203"/>
        <end position="220"/>
    </location>
</feature>
<dbReference type="InterPro" id="IPR036163">
    <property type="entry name" value="HMA_dom_sf"/>
</dbReference>
<dbReference type="HOGENOM" id="CLU_001771_0_3_6"/>
<dbReference type="FunFam" id="3.30.70.100:FF:000005">
    <property type="entry name" value="Copper-exporting P-type ATPase A"/>
    <property type="match status" value="1"/>
</dbReference>
<evidence type="ECO:0000256" key="11">
    <source>
        <dbReference type="ARBA" id="ARBA00022840"/>
    </source>
</evidence>
<dbReference type="PRINTS" id="PR00119">
    <property type="entry name" value="CATATPASE"/>
</dbReference>
<feature type="transmembrane region" description="Helical" evidence="20">
    <location>
        <begin position="450"/>
        <end position="473"/>
    </location>
</feature>
<evidence type="ECO:0000256" key="8">
    <source>
        <dbReference type="ARBA" id="ARBA00022723"/>
    </source>
</evidence>
<dbReference type="Pfam" id="PF00403">
    <property type="entry name" value="HMA"/>
    <property type="match status" value="2"/>
</dbReference>
<feature type="transmembrane region" description="Helical" evidence="20">
    <location>
        <begin position="794"/>
        <end position="813"/>
    </location>
</feature>
<sequence>MPDDTLSSPLQHTRLHVEGMHCASCVGQIEAALKKVPGVREARVNLATETAEVNAQDTVLPAQLIQAITDAGYTVPAEQLTLNIEGMHCASCVGRVQQALEAVPGVLEASVNLATEQASVSLVSGTDPETLRKALAAVGYRTAAPAQTGTTDRDARREQAQRSLNRDFWLALVLTLPVFVMEMGGHLFPPFHIWLMMQLGHDTSNLIQFVLTTLVLVGPGRRFFAQGVPALLRLAPDMNSLVVVGTTAAWGYSVVATFVPHWLPRGTDNVYFEAAAVIVTLILLGRYLEARARGRTSDAIRHLVGLRPRTARVRRDGTFQDVPLEAIQAGDELLVRPGEKIAVDGEVIEGRSHIDESMLSGEAEPVARSVGDEVIGGTLNTHGTLTYRATRVGSDTVLAQIISMVETAQGARLPIQALVDKVTMWFVPAVIGLALLTFIVWLVFGPEPALSMALVNAVAVLIIACPCAMGLATPTSIMVATGRAASLGILLRRGEALQALRDTTLIAFDKTGTLTEGKPSLTDLHPAPGFEKDSLLRWIAAAEQASEHPSAQALVRAAEAQQMSLPSAEQFEARAGYGVTAVVEGRRIAIGNARLMEILHISVSSMQADANTLAEAGKSPLFAAVDDQLAGVLAVADTLKPSASAAIQALHAQHIEVVMITGDNQRTADAIARQAGIDRVFAEVLPGGKVEALKTLRRQGGRIAFVGDGINDAPALAEADVGIAIGTGTDVAIDSADAVLMSGDLMGVPRAVALSHATLRNIRQNLFWAFAYNGALIPVAAGVLYPAFHLLLSPMFAAGAMALSSVFVLSNALRLRRFKPVL</sequence>
<evidence type="ECO:0000256" key="3">
    <source>
        <dbReference type="ARBA" id="ARBA00012517"/>
    </source>
</evidence>
<dbReference type="PANTHER" id="PTHR43520">
    <property type="entry name" value="ATP7, ISOFORM B"/>
    <property type="match status" value="1"/>
</dbReference>
<evidence type="ECO:0000256" key="14">
    <source>
        <dbReference type="ARBA" id="ARBA00022989"/>
    </source>
</evidence>
<evidence type="ECO:0000313" key="22">
    <source>
        <dbReference type="EMBL" id="AJD46799.1"/>
    </source>
</evidence>
<dbReference type="RefSeq" id="WP_041025890.1">
    <property type="nucleotide sequence ID" value="NZ_CP004387.1"/>
</dbReference>
<dbReference type="SFLD" id="SFLDS00003">
    <property type="entry name" value="Haloacid_Dehalogenase"/>
    <property type="match status" value="1"/>
</dbReference>
<name>A0A0B4XFH2_9GAMM</name>
<dbReference type="GO" id="GO:0016887">
    <property type="term" value="F:ATP hydrolysis activity"/>
    <property type="evidence" value="ECO:0007669"/>
    <property type="project" value="InterPro"/>
</dbReference>
<comment type="catalytic activity">
    <reaction evidence="19">
        <text>Cu(+)(in) + ATP + H2O = Cu(+)(out) + ADP + phosphate + H(+)</text>
        <dbReference type="Rhea" id="RHEA:25792"/>
        <dbReference type="ChEBI" id="CHEBI:15377"/>
        <dbReference type="ChEBI" id="CHEBI:15378"/>
        <dbReference type="ChEBI" id="CHEBI:30616"/>
        <dbReference type="ChEBI" id="CHEBI:43474"/>
        <dbReference type="ChEBI" id="CHEBI:49552"/>
        <dbReference type="ChEBI" id="CHEBI:456216"/>
        <dbReference type="EC" id="7.2.2.8"/>
    </reaction>
</comment>
<dbReference type="Pfam" id="PF00122">
    <property type="entry name" value="E1-E2_ATPase"/>
    <property type="match status" value="1"/>
</dbReference>
<dbReference type="PANTHER" id="PTHR43520:SF8">
    <property type="entry name" value="P-TYPE CU(+) TRANSPORTER"/>
    <property type="match status" value="1"/>
</dbReference>
<evidence type="ECO:0000313" key="23">
    <source>
        <dbReference type="Proteomes" id="UP000006764"/>
    </source>
</evidence>
<evidence type="ECO:0000256" key="13">
    <source>
        <dbReference type="ARBA" id="ARBA00022967"/>
    </source>
</evidence>
<evidence type="ECO:0000256" key="4">
    <source>
        <dbReference type="ARBA" id="ARBA00022448"/>
    </source>
</evidence>
<reference evidence="22 23" key="1">
    <citation type="journal article" date="2012" name="J. Bacteriol.">
        <title>Genome sequence of an alkane-degrading bacterium, Alcanivorax pacificus type strain W11-5, isolated from deep sea sediment.</title>
        <authorList>
            <person name="Lai Q."/>
            <person name="Shao Z."/>
        </authorList>
    </citation>
    <scope>NUCLEOTIDE SEQUENCE [LARGE SCALE GENOMIC DNA]</scope>
    <source>
        <strain evidence="22 23">W11-5</strain>
    </source>
</reference>
<keyword evidence="14 20" id="KW-1133">Transmembrane helix</keyword>
<dbReference type="EC" id="7.2.2.8" evidence="3"/>
<comment type="subcellular location">
    <subcellularLocation>
        <location evidence="1">Cell membrane</location>
        <topology evidence="1">Multi-pass membrane protein</topology>
    </subcellularLocation>
</comment>
<feature type="domain" description="HMA" evidence="21">
    <location>
        <begin position="78"/>
        <end position="143"/>
    </location>
</feature>
<dbReference type="InterPro" id="IPR036412">
    <property type="entry name" value="HAD-like_sf"/>
</dbReference>
<dbReference type="Pfam" id="PF00702">
    <property type="entry name" value="Hydrolase"/>
    <property type="match status" value="1"/>
</dbReference>
<dbReference type="GO" id="GO:0005507">
    <property type="term" value="F:copper ion binding"/>
    <property type="evidence" value="ECO:0007669"/>
    <property type="project" value="TreeGrafter"/>
</dbReference>
<dbReference type="FunFam" id="3.40.50.1000:FF:000144">
    <property type="entry name" value="copper-transporting ATPase 1 isoform X2"/>
    <property type="match status" value="1"/>
</dbReference>
<keyword evidence="7 20" id="KW-0812">Transmembrane</keyword>
<dbReference type="GO" id="GO:0005886">
    <property type="term" value="C:plasma membrane"/>
    <property type="evidence" value="ECO:0007669"/>
    <property type="project" value="UniProtKB-SubCell"/>
</dbReference>
<evidence type="ECO:0000256" key="7">
    <source>
        <dbReference type="ARBA" id="ARBA00022692"/>
    </source>
</evidence>
<feature type="transmembrane region" description="Helical" evidence="20">
    <location>
        <begin position="168"/>
        <end position="188"/>
    </location>
</feature>
<dbReference type="GO" id="GO:0043682">
    <property type="term" value="F:P-type divalent copper transporter activity"/>
    <property type="evidence" value="ECO:0007669"/>
    <property type="project" value="TreeGrafter"/>
</dbReference>
<keyword evidence="9 20" id="KW-0547">Nucleotide-binding</keyword>
<keyword evidence="5 20" id="KW-1003">Cell membrane</keyword>
<dbReference type="CDD" id="cd02094">
    <property type="entry name" value="P-type_ATPase_Cu-like"/>
    <property type="match status" value="1"/>
</dbReference>
<dbReference type="SUPFAM" id="SSF55008">
    <property type="entry name" value="HMA, heavy metal-associated domain"/>
    <property type="match status" value="2"/>
</dbReference>
<accession>A0A0B4XFH2</accession>
<evidence type="ECO:0000256" key="16">
    <source>
        <dbReference type="ARBA" id="ARBA00023065"/>
    </source>
</evidence>
<evidence type="ECO:0000256" key="18">
    <source>
        <dbReference type="ARBA" id="ARBA00033239"/>
    </source>
</evidence>
<keyword evidence="4" id="KW-0813">Transport</keyword>
<dbReference type="Gene3D" id="2.70.150.10">
    <property type="entry name" value="Calcium-transporting ATPase, cytoplasmic transduction domain A"/>
    <property type="match status" value="1"/>
</dbReference>
<proteinExistence type="inferred from homology"/>
<evidence type="ECO:0000259" key="21">
    <source>
        <dbReference type="PROSITE" id="PS50846"/>
    </source>
</evidence>
<dbReference type="PROSITE" id="PS00154">
    <property type="entry name" value="ATPASE_E1_E2"/>
    <property type="match status" value="1"/>
</dbReference>
<dbReference type="GO" id="GO:0140581">
    <property type="term" value="F:P-type monovalent copper transporter activity"/>
    <property type="evidence" value="ECO:0007669"/>
    <property type="project" value="UniProtKB-EC"/>
</dbReference>
<dbReference type="InterPro" id="IPR017969">
    <property type="entry name" value="Heavy-metal-associated_CS"/>
</dbReference>
<gene>
    <name evidence="22" type="ORF">S7S_01885</name>
</gene>
<dbReference type="Proteomes" id="UP000006764">
    <property type="component" value="Chromosome"/>
</dbReference>
<dbReference type="FunFam" id="2.70.150.10:FF:000020">
    <property type="entry name" value="Copper-exporting P-type ATPase A"/>
    <property type="match status" value="1"/>
</dbReference>